<reference evidence="1 2" key="1">
    <citation type="journal article" date="2019" name="Genome Biol. Evol.">
        <title>Insights into the evolution of the New World diploid cottons (Gossypium, subgenus Houzingenia) based on genome sequencing.</title>
        <authorList>
            <person name="Grover C.E."/>
            <person name="Arick M.A. 2nd"/>
            <person name="Thrash A."/>
            <person name="Conover J.L."/>
            <person name="Sanders W.S."/>
            <person name="Peterson D.G."/>
            <person name="Frelichowski J.E."/>
            <person name="Scheffler J.A."/>
            <person name="Scheffler B.E."/>
            <person name="Wendel J.F."/>
        </authorList>
    </citation>
    <scope>NUCLEOTIDE SEQUENCE [LARGE SCALE GENOMIC DNA]</scope>
    <source>
        <strain evidence="1">8</strain>
        <tissue evidence="1">Leaf</tissue>
    </source>
</reference>
<keyword evidence="2" id="KW-1185">Reference proteome</keyword>
<name>A0A7J9E9A1_9ROSI</name>
<accession>A0A7J9E9A1</accession>
<protein>
    <submittedName>
        <fullName evidence="1">Uncharacterized protein</fullName>
    </submittedName>
</protein>
<dbReference type="AlphaFoldDB" id="A0A7J9E9A1"/>
<dbReference type="Proteomes" id="UP000593568">
    <property type="component" value="Unassembled WGS sequence"/>
</dbReference>
<sequence>MKMQQHLLHGIVAAVYMIHGSKRPMTGISHPTDFTPVSIADPTSKSIAKESSSLRSSSRELHESKCWKKRRFGQRRDKAIKLRSGFSCFCNNKVGSDVAQFFPKRPDLGQRICMALISFSCFQIRPFVAIKLLSMGLPLPGLGHSMDSGCSFAHCLHWEGEVKASEKGVINGEINATPAALRWVAFIIKFQWNSEKRATEIKFPGLS</sequence>
<evidence type="ECO:0000313" key="1">
    <source>
        <dbReference type="EMBL" id="MBA0769388.1"/>
    </source>
</evidence>
<evidence type="ECO:0000313" key="2">
    <source>
        <dbReference type="Proteomes" id="UP000593568"/>
    </source>
</evidence>
<comment type="caution">
    <text evidence="1">The sequence shown here is derived from an EMBL/GenBank/DDBJ whole genome shotgun (WGS) entry which is preliminary data.</text>
</comment>
<gene>
    <name evidence="1" type="ORF">Gotri_018125</name>
</gene>
<dbReference type="EMBL" id="JABEZW010000007">
    <property type="protein sequence ID" value="MBA0769388.1"/>
    <property type="molecule type" value="Genomic_DNA"/>
</dbReference>
<organism evidence="1 2">
    <name type="scientific">Gossypium trilobum</name>
    <dbReference type="NCBI Taxonomy" id="34281"/>
    <lineage>
        <taxon>Eukaryota</taxon>
        <taxon>Viridiplantae</taxon>
        <taxon>Streptophyta</taxon>
        <taxon>Embryophyta</taxon>
        <taxon>Tracheophyta</taxon>
        <taxon>Spermatophyta</taxon>
        <taxon>Magnoliopsida</taxon>
        <taxon>eudicotyledons</taxon>
        <taxon>Gunneridae</taxon>
        <taxon>Pentapetalae</taxon>
        <taxon>rosids</taxon>
        <taxon>malvids</taxon>
        <taxon>Malvales</taxon>
        <taxon>Malvaceae</taxon>
        <taxon>Malvoideae</taxon>
        <taxon>Gossypium</taxon>
    </lineage>
</organism>
<proteinExistence type="predicted"/>